<dbReference type="GO" id="GO:0016740">
    <property type="term" value="F:transferase activity"/>
    <property type="evidence" value="ECO:0007669"/>
    <property type="project" value="UniProtKB-KW"/>
</dbReference>
<name>A0A642KPN5_BACFG</name>
<organism evidence="2 3">
    <name type="scientific">Bacteroides fragilis</name>
    <dbReference type="NCBI Taxonomy" id="817"/>
    <lineage>
        <taxon>Bacteria</taxon>
        <taxon>Pseudomonadati</taxon>
        <taxon>Bacteroidota</taxon>
        <taxon>Bacteroidia</taxon>
        <taxon>Bacteroidales</taxon>
        <taxon>Bacteroidaceae</taxon>
        <taxon>Bacteroides</taxon>
    </lineage>
</organism>
<dbReference type="Pfam" id="PF13524">
    <property type="entry name" value="Glyco_trans_1_2"/>
    <property type="match status" value="1"/>
</dbReference>
<reference evidence="2 3" key="1">
    <citation type="journal article" date="2019" name="Nat. Med.">
        <title>A library of human gut bacterial isolates paired with longitudinal multiomics data enables mechanistic microbiome research.</title>
        <authorList>
            <person name="Poyet M."/>
            <person name="Groussin M."/>
            <person name="Gibbons S.M."/>
            <person name="Avila-Pacheco J."/>
            <person name="Jiang X."/>
            <person name="Kearney S.M."/>
            <person name="Perrotta A.R."/>
            <person name="Berdy B."/>
            <person name="Zhao S."/>
            <person name="Lieberman T.D."/>
            <person name="Swanson P.K."/>
            <person name="Smith M."/>
            <person name="Roesemann S."/>
            <person name="Alexander J.E."/>
            <person name="Rich S.A."/>
            <person name="Livny J."/>
            <person name="Vlamakis H."/>
            <person name="Clish C."/>
            <person name="Bullock K."/>
            <person name="Deik A."/>
            <person name="Scott J."/>
            <person name="Pierce K.A."/>
            <person name="Xavier R.J."/>
            <person name="Alm E.J."/>
        </authorList>
    </citation>
    <scope>NUCLEOTIDE SEQUENCE [LARGE SCALE GENOMIC DNA]</scope>
    <source>
        <strain evidence="2 3">BIOML-A7</strain>
    </source>
</reference>
<dbReference type="Proteomes" id="UP000436803">
    <property type="component" value="Unassembled WGS sequence"/>
</dbReference>
<evidence type="ECO:0000313" key="2">
    <source>
        <dbReference type="EMBL" id="KAA5172312.1"/>
    </source>
</evidence>
<protein>
    <submittedName>
        <fullName evidence="2">Glycosyltransferase family 1 protein</fullName>
    </submittedName>
</protein>
<sequence length="374" mass="44314">MKILYYFREEESYMYQWQRMHIFNELEKYGHSISTFNPILYQSVEEANSSFLKELSKNHDYDLFMTCVGDVWIYEDTIFSIKKYGIPTLLICFDNLHVPFVHKRNARYFDLLWLTSSETKYLFEKWGCKNIIIQSYAANPFIFRPKIIETMDNGVAFIGTAYGSRINKLNELLSNKVICNLYSSLTVGENENRRLDIIERWLSIPNKLNNIVPMLGFPIGRKVIYSAFLNKIIKDKGSLIQNDYLNIYPSVSFEEMISIYSSTSLSLNVTELRNTYVLSEPIHKIHLRTFEIPMCGGLQFASYTEELSSYFEEDKEIILYRDKEEFISKAFFYTDKKRNSLVDKMKYAARYRAESQHTWYCRFLNVFKYLHLGN</sequence>
<gene>
    <name evidence="2" type="ORF">F2Z29_14675</name>
</gene>
<dbReference type="InterPro" id="IPR055259">
    <property type="entry name" value="YkvP/CgeB_Glyco_trans-like"/>
</dbReference>
<dbReference type="RefSeq" id="WP_137569235.1">
    <property type="nucleotide sequence ID" value="NZ_CP036539.1"/>
</dbReference>
<keyword evidence="2" id="KW-0808">Transferase</keyword>
<feature type="domain" description="Spore protein YkvP/CgeB glycosyl transferase-like" evidence="1">
    <location>
        <begin position="250"/>
        <end position="362"/>
    </location>
</feature>
<accession>A0A642KPN5</accession>
<proteinExistence type="predicted"/>
<dbReference type="EMBL" id="VWAW01000012">
    <property type="protein sequence ID" value="KAA5172312.1"/>
    <property type="molecule type" value="Genomic_DNA"/>
</dbReference>
<dbReference type="AlphaFoldDB" id="A0A642KPN5"/>
<evidence type="ECO:0000313" key="3">
    <source>
        <dbReference type="Proteomes" id="UP000436803"/>
    </source>
</evidence>
<evidence type="ECO:0000259" key="1">
    <source>
        <dbReference type="Pfam" id="PF13524"/>
    </source>
</evidence>
<comment type="caution">
    <text evidence="2">The sequence shown here is derived from an EMBL/GenBank/DDBJ whole genome shotgun (WGS) entry which is preliminary data.</text>
</comment>